<feature type="domain" description="PH" evidence="1">
    <location>
        <begin position="1"/>
        <end position="113"/>
    </location>
</feature>
<dbReference type="PROSITE" id="PS50003">
    <property type="entry name" value="PH_DOMAIN"/>
    <property type="match status" value="1"/>
</dbReference>
<reference evidence="2" key="1">
    <citation type="submission" date="2021-01" db="EMBL/GenBank/DDBJ databases">
        <authorList>
            <person name="Corre E."/>
            <person name="Pelletier E."/>
            <person name="Niang G."/>
            <person name="Scheremetjew M."/>
            <person name="Finn R."/>
            <person name="Kale V."/>
            <person name="Holt S."/>
            <person name="Cochrane G."/>
            <person name="Meng A."/>
            <person name="Brown T."/>
            <person name="Cohen L."/>
        </authorList>
    </citation>
    <scope>NUCLEOTIDE SEQUENCE</scope>
    <source>
        <strain evidence="2">CCMP2222</strain>
    </source>
</reference>
<evidence type="ECO:0000313" key="2">
    <source>
        <dbReference type="EMBL" id="CAD9366246.1"/>
    </source>
</evidence>
<organism evidence="2">
    <name type="scientific">Alexandrium andersonii</name>
    <dbReference type="NCBI Taxonomy" id="327968"/>
    <lineage>
        <taxon>Eukaryota</taxon>
        <taxon>Sar</taxon>
        <taxon>Alveolata</taxon>
        <taxon>Dinophyceae</taxon>
        <taxon>Gonyaulacales</taxon>
        <taxon>Pyrocystaceae</taxon>
        <taxon>Alexandrium</taxon>
    </lineage>
</organism>
<proteinExistence type="predicted"/>
<dbReference type="SUPFAM" id="SSF50729">
    <property type="entry name" value="PH domain-like"/>
    <property type="match status" value="1"/>
</dbReference>
<protein>
    <recommendedName>
        <fullName evidence="1">PH domain-containing protein</fullName>
    </recommendedName>
</protein>
<name>A0A7S2AF41_9DINO</name>
<dbReference type="InterPro" id="IPR011993">
    <property type="entry name" value="PH-like_dom_sf"/>
</dbReference>
<dbReference type="EMBL" id="HBGQ01005326">
    <property type="protein sequence ID" value="CAD9366246.1"/>
    <property type="molecule type" value="Transcribed_RNA"/>
</dbReference>
<dbReference type="Gene3D" id="2.30.29.30">
    <property type="entry name" value="Pleckstrin-homology domain (PH domain)/Phosphotyrosine-binding domain (PTB)"/>
    <property type="match status" value="1"/>
</dbReference>
<dbReference type="InterPro" id="IPR001849">
    <property type="entry name" value="PH_domain"/>
</dbReference>
<accession>A0A7S2AF41</accession>
<gene>
    <name evidence="2" type="ORF">AAND1436_LOCUS2704</name>
</gene>
<dbReference type="AlphaFoldDB" id="A0A7S2AF41"/>
<sequence length="118" mass="12892">MKLSPHFMAGWQLRWFEIAGGRMRYWASPGDAVAGKAPKGEVELLGLKVHQKDGMKFDVTTTASGSRTFSLDADSQAQTSSAGWDSGPKAVPAVSIQCHTAQEWVKALEQEAVMARRR</sequence>
<evidence type="ECO:0000259" key="1">
    <source>
        <dbReference type="PROSITE" id="PS50003"/>
    </source>
</evidence>